<name>A0A0G4G8R4_VITBC</name>
<keyword evidence="1" id="KW-0945">Host-virus interaction</keyword>
<feature type="compositionally biased region" description="Low complexity" evidence="2">
    <location>
        <begin position="1306"/>
        <end position="1327"/>
    </location>
</feature>
<evidence type="ECO:0000256" key="1">
    <source>
        <dbReference type="ARBA" id="ARBA00022581"/>
    </source>
</evidence>
<dbReference type="Proteomes" id="UP000041254">
    <property type="component" value="Unassembled WGS sequence"/>
</dbReference>
<feature type="region of interest" description="Disordered" evidence="2">
    <location>
        <begin position="1"/>
        <end position="40"/>
    </location>
</feature>
<evidence type="ECO:0000256" key="2">
    <source>
        <dbReference type="SAM" id="MobiDB-lite"/>
    </source>
</evidence>
<feature type="region of interest" description="Disordered" evidence="2">
    <location>
        <begin position="1231"/>
        <end position="1274"/>
    </location>
</feature>
<feature type="compositionally biased region" description="Basic and acidic residues" evidence="2">
    <location>
        <begin position="678"/>
        <end position="689"/>
    </location>
</feature>
<proteinExistence type="predicted"/>
<dbReference type="PANTHER" id="PTHR13037:SF24">
    <property type="entry name" value="POLYCOMB PROTEIN PCL-RELATED"/>
    <property type="match status" value="1"/>
</dbReference>
<feature type="region of interest" description="Disordered" evidence="2">
    <location>
        <begin position="565"/>
        <end position="592"/>
    </location>
</feature>
<feature type="compositionally biased region" description="Basic and acidic residues" evidence="2">
    <location>
        <begin position="158"/>
        <end position="167"/>
    </location>
</feature>
<dbReference type="PANTHER" id="PTHR13037">
    <property type="entry name" value="FORMIN"/>
    <property type="match status" value="1"/>
</dbReference>
<evidence type="ECO:0000313" key="3">
    <source>
        <dbReference type="EMBL" id="CEM25107.1"/>
    </source>
</evidence>
<feature type="compositionally biased region" description="Basic residues" evidence="2">
    <location>
        <begin position="121"/>
        <end position="141"/>
    </location>
</feature>
<dbReference type="VEuPathDB" id="CryptoDB:Vbra_3282"/>
<sequence>MVVGKGPRSASRRAASPLPQPTATHSPPRPPLCSPDGPKEGRVERKAVVQALGFLGLGYRWRAEGHFFARTIIVEGRMSERPAVSLPKMQTHFRWLHRRRGGLKHSATDVDCTGHNQSQQQHHHPVQRKRSLPLSLFRRHTKEASDSRRHTSGSDGVAKAEERESCHEGPPSLPADEGASRCAVFPEPRVAVLVAELVIAHPRESRPLELTSRALLRGVREADAAVWGRFACERYTSEVLHKYRKHHPEVASGPQRCRQMCKALTLTHMAYANGCFNLLKAFRARQYGIRDATIMSASQILVAPHTSPARPPATFCVPFWFTNPAAAREGNPDDTSEWADLSGHTGSFLVLQPQRPHMGWTVPSKGLYPVATDMGMMSHPDYPFVLFADGKRRFVFKSLGAATLMELSTHEDQLFFTGSDKWLAGTLVAPSHHGAEGYLLMAAVCRTETDGAEDAPGQMQIGVWKVPLSMLRQRQPGDSAGGAGGSYVPLPVGPFNPSYVPVSPPPSFTPSPLMHSRTPSYSPVATTVSTITSLHSNHSYVPYGPYGRDTVSYVPHVGIPSVSPSLPHPPFPSPPIRSLPPAQPLGDEPSRPPTFRPTLIGLSTPMGPRLLRRLQPHSLLVHHAFPNLIFCLGVDGDSPVYLLMETRVKASPYPDHQSVSSTWRETRSSTSSSTNSRGWEDVGTPDRRTSQTASRNSFGAMGLSALARIFTPQSHPSAPQHRPLSRTSTPTSPRSPVTAAECKQMTSLRRPTWERGGLHFFGLSWVGGGVLTDPPAFSFLAYGGPGGPWSGFHWHVEIDSATGTCTRVSTWQYSRTMVPNVVRYAPSCRTLVSHRMSGEYVDVYDVTMLRQRDTLGGPFALAVPYCLASISITSSPERPWPIPMDGGDKTTGKKTRRGALALNGLAANVGNVVPVAVVCSQPTLTTYTDRPKDKKTKDKTSLLGRALGAAISLTSDHIHEIQPLPCLELAFYSVENTSPTSKGGGAGALLSVVPVPLDGGPEDWRGGSGRSPLVLEADVLFAVDDSVVVVCAEIDYGDGKGRQGFETDWRIYVIEVDTRRVLWQSSASSSAPVPHQLRHFFPQAPIIPPALIQWFTAQGLFPAAQSPASLSFVPPVLVRSVHLPNMAVPQMPLAMPYNGVIFIPVPSFGPASREDEQRHSLMMVPFHSPAASVPMSHIVCRPPMLPYGRPPPRALPYHVPALAWPPVAHGPVSAPPSTASLSHVTSTVGHPYTGAASSSGGSPGALKRSVSATPRPVNEDAVGRSPAPLHLDLSSVPTAASNGVAAPHAASSSSFDWGPIPIKTGSTAGPTTPTTAVTRCSSNSPPLSATPPATPLERSVLRGGLSGLDGLEINRGRPRSHVRIVGGMEGVSDERDSDSLMGGKEAASGVGAVAVQPTHDHRFHQ</sequence>
<keyword evidence="4" id="KW-1185">Reference proteome</keyword>
<feature type="compositionally biased region" description="Low complexity" evidence="2">
    <location>
        <begin position="725"/>
        <end position="738"/>
    </location>
</feature>
<feature type="region of interest" description="Disordered" evidence="2">
    <location>
        <begin position="1306"/>
        <end position="1336"/>
    </location>
</feature>
<accession>A0A0G4G8R4</accession>
<feature type="compositionally biased region" description="Low complexity" evidence="2">
    <location>
        <begin position="658"/>
        <end position="677"/>
    </location>
</feature>
<feature type="region of interest" description="Disordered" evidence="2">
    <location>
        <begin position="111"/>
        <end position="179"/>
    </location>
</feature>
<feature type="region of interest" description="Disordered" evidence="2">
    <location>
        <begin position="1371"/>
        <end position="1405"/>
    </location>
</feature>
<gene>
    <name evidence="3" type="ORF">Vbra_3282</name>
</gene>
<feature type="region of interest" description="Disordered" evidence="2">
    <location>
        <begin position="652"/>
        <end position="696"/>
    </location>
</feature>
<feature type="compositionally biased region" description="Pro residues" evidence="2">
    <location>
        <begin position="566"/>
        <end position="583"/>
    </location>
</feature>
<dbReference type="EMBL" id="CDMY01000592">
    <property type="protein sequence ID" value="CEM25107.1"/>
    <property type="molecule type" value="Genomic_DNA"/>
</dbReference>
<reference evidence="3 4" key="1">
    <citation type="submission" date="2014-11" db="EMBL/GenBank/DDBJ databases">
        <authorList>
            <person name="Zhu J."/>
            <person name="Qi W."/>
            <person name="Song R."/>
        </authorList>
    </citation>
    <scope>NUCLEOTIDE SEQUENCE [LARGE SCALE GENOMIC DNA]</scope>
</reference>
<dbReference type="InParanoid" id="A0A0G4G8R4"/>
<evidence type="ECO:0000313" key="4">
    <source>
        <dbReference type="Proteomes" id="UP000041254"/>
    </source>
</evidence>
<protein>
    <submittedName>
        <fullName evidence="3">Uncharacterized protein</fullName>
    </submittedName>
</protein>
<organism evidence="3 4">
    <name type="scientific">Vitrella brassicaformis (strain CCMP3155)</name>
    <dbReference type="NCBI Taxonomy" id="1169540"/>
    <lineage>
        <taxon>Eukaryota</taxon>
        <taxon>Sar</taxon>
        <taxon>Alveolata</taxon>
        <taxon>Colpodellida</taxon>
        <taxon>Vitrellaceae</taxon>
        <taxon>Vitrella</taxon>
    </lineage>
</organism>
<feature type="region of interest" description="Disordered" evidence="2">
    <location>
        <begin position="714"/>
        <end position="742"/>
    </location>
</feature>